<evidence type="ECO:0000256" key="2">
    <source>
        <dbReference type="SAM" id="MobiDB-lite"/>
    </source>
</evidence>
<accession>A0A1Y2IS07</accession>
<feature type="region of interest" description="Disordered" evidence="2">
    <location>
        <begin position="63"/>
        <end position="109"/>
    </location>
</feature>
<dbReference type="EMBL" id="KZ084098">
    <property type="protein sequence ID" value="OSD03929.1"/>
    <property type="molecule type" value="Genomic_DNA"/>
</dbReference>
<protein>
    <submittedName>
        <fullName evidence="3">Uncharacterized protein</fullName>
    </submittedName>
</protein>
<name>A0A1Y2IS07_TRAC3</name>
<feature type="coiled-coil region" evidence="1">
    <location>
        <begin position="31"/>
        <end position="58"/>
    </location>
</feature>
<keyword evidence="4" id="KW-1185">Reference proteome</keyword>
<evidence type="ECO:0000313" key="3">
    <source>
        <dbReference type="EMBL" id="OSD03929.1"/>
    </source>
</evidence>
<dbReference type="AlphaFoldDB" id="A0A1Y2IS07"/>
<reference evidence="3 4" key="1">
    <citation type="journal article" date="2015" name="Biotechnol. Biofuels">
        <title>Enhanced degradation of softwood versus hardwood by the white-rot fungus Pycnoporus coccineus.</title>
        <authorList>
            <person name="Couturier M."/>
            <person name="Navarro D."/>
            <person name="Chevret D."/>
            <person name="Henrissat B."/>
            <person name="Piumi F."/>
            <person name="Ruiz-Duenas F.J."/>
            <person name="Martinez A.T."/>
            <person name="Grigoriev I.V."/>
            <person name="Riley R."/>
            <person name="Lipzen A."/>
            <person name="Berrin J.G."/>
            <person name="Master E.R."/>
            <person name="Rosso M.N."/>
        </authorList>
    </citation>
    <scope>NUCLEOTIDE SEQUENCE [LARGE SCALE GENOMIC DNA]</scope>
    <source>
        <strain evidence="3 4">BRFM310</strain>
    </source>
</reference>
<dbReference type="OrthoDB" id="2758475at2759"/>
<organism evidence="3 4">
    <name type="scientific">Trametes coccinea (strain BRFM310)</name>
    <name type="common">Pycnoporus coccineus</name>
    <dbReference type="NCBI Taxonomy" id="1353009"/>
    <lineage>
        <taxon>Eukaryota</taxon>
        <taxon>Fungi</taxon>
        <taxon>Dikarya</taxon>
        <taxon>Basidiomycota</taxon>
        <taxon>Agaricomycotina</taxon>
        <taxon>Agaricomycetes</taxon>
        <taxon>Polyporales</taxon>
        <taxon>Polyporaceae</taxon>
        <taxon>Trametes</taxon>
    </lineage>
</organism>
<dbReference type="Proteomes" id="UP000193067">
    <property type="component" value="Unassembled WGS sequence"/>
</dbReference>
<evidence type="ECO:0000313" key="4">
    <source>
        <dbReference type="Proteomes" id="UP000193067"/>
    </source>
</evidence>
<evidence type="ECO:0000256" key="1">
    <source>
        <dbReference type="SAM" id="Coils"/>
    </source>
</evidence>
<proteinExistence type="predicted"/>
<feature type="compositionally biased region" description="Basic and acidic residues" evidence="2">
    <location>
        <begin position="63"/>
        <end position="82"/>
    </location>
</feature>
<feature type="compositionally biased region" description="Basic and acidic residues" evidence="2">
    <location>
        <begin position="92"/>
        <end position="109"/>
    </location>
</feature>
<keyword evidence="1" id="KW-0175">Coiled coil</keyword>
<gene>
    <name evidence="3" type="ORF">PYCCODRAFT_162725</name>
</gene>
<sequence length="109" mass="11822">MPYIVGALVGVSAVGLAGYTWYHMSGAKRIVDTARAAKERYENTKAAAVEKREAIREKALVARSSMKEKSGDLAQRWKERNRASTSEGAGGLKEDVLKPTDGPEKEAKA</sequence>